<protein>
    <submittedName>
        <fullName evidence="1">RCG44838</fullName>
    </submittedName>
</protein>
<name>A6I515_RAT</name>
<organism evidence="1 2">
    <name type="scientific">Rattus norvegicus</name>
    <name type="common">Rat</name>
    <dbReference type="NCBI Taxonomy" id="10116"/>
    <lineage>
        <taxon>Eukaryota</taxon>
        <taxon>Metazoa</taxon>
        <taxon>Chordata</taxon>
        <taxon>Craniata</taxon>
        <taxon>Vertebrata</taxon>
        <taxon>Euteleostomi</taxon>
        <taxon>Mammalia</taxon>
        <taxon>Eutheria</taxon>
        <taxon>Euarchontoglires</taxon>
        <taxon>Glires</taxon>
        <taxon>Rodentia</taxon>
        <taxon>Myomorpha</taxon>
        <taxon>Muroidea</taxon>
        <taxon>Muridae</taxon>
        <taxon>Murinae</taxon>
        <taxon>Rattus</taxon>
    </lineage>
</organism>
<dbReference type="EMBL" id="CH473955">
    <property type="protein sequence ID" value="EDM10123.1"/>
    <property type="molecule type" value="Genomic_DNA"/>
</dbReference>
<reference evidence="2" key="1">
    <citation type="submission" date="2005-09" db="EMBL/GenBank/DDBJ databases">
        <authorList>
            <person name="Mural R.J."/>
            <person name="Li P.W."/>
            <person name="Adams M.D."/>
            <person name="Amanatides P.G."/>
            <person name="Baden-Tillson H."/>
            <person name="Barnstead M."/>
            <person name="Chin S.H."/>
            <person name="Dew I."/>
            <person name="Evans C.A."/>
            <person name="Ferriera S."/>
            <person name="Flanigan M."/>
            <person name="Fosler C."/>
            <person name="Glodek A."/>
            <person name="Gu Z."/>
            <person name="Holt R.A."/>
            <person name="Jennings D."/>
            <person name="Kraft C.L."/>
            <person name="Lu F."/>
            <person name="Nguyen T."/>
            <person name="Nusskern D.R."/>
            <person name="Pfannkoch C.M."/>
            <person name="Sitter C."/>
            <person name="Sutton G.G."/>
            <person name="Venter J.C."/>
            <person name="Wang Z."/>
            <person name="Woodage T."/>
            <person name="Zheng X.H."/>
            <person name="Zhong F."/>
        </authorList>
    </citation>
    <scope>NUCLEOTIDE SEQUENCE [LARGE SCALE GENOMIC DNA]</scope>
    <source>
        <strain>BN</strain>
        <strain evidence="2">Sprague-Dawley</strain>
    </source>
</reference>
<sequence length="24" mass="3002">MCIQMSYWRGQRGFYQKHLAVRIE</sequence>
<evidence type="ECO:0000313" key="1">
    <source>
        <dbReference type="EMBL" id="EDM10123.1"/>
    </source>
</evidence>
<gene>
    <name evidence="1" type="ORF">rCG_44838</name>
</gene>
<proteinExistence type="predicted"/>
<dbReference type="Proteomes" id="UP000234681">
    <property type="component" value="Chromosome 2"/>
</dbReference>
<evidence type="ECO:0000313" key="2">
    <source>
        <dbReference type="Proteomes" id="UP000234681"/>
    </source>
</evidence>
<accession>A6I515</accession>
<dbReference type="AlphaFoldDB" id="A6I515"/>